<keyword evidence="1" id="KW-0812">Transmembrane</keyword>
<protein>
    <submittedName>
        <fullName evidence="2">Uncharacterized protein</fullName>
    </submittedName>
</protein>
<reference evidence="2 3" key="1">
    <citation type="submission" date="2013-01" db="EMBL/GenBank/DDBJ databases">
        <authorList>
            <person name="Harkins D.M."/>
            <person name="Durkin A.S."/>
            <person name="Brinkac L.M."/>
            <person name="Haft D.H."/>
            <person name="Selengut J.D."/>
            <person name="Sanka R."/>
            <person name="DePew J."/>
            <person name="Purushe J."/>
            <person name="Matthias M.A."/>
            <person name="Vinetz J.M."/>
            <person name="Sutton G.G."/>
            <person name="Nierman W.C."/>
            <person name="Fouts D.E."/>
        </authorList>
    </citation>
    <scope>NUCLEOTIDE SEQUENCE [LARGE SCALE GENOMIC DNA]</scope>
    <source>
        <strain evidence="2 3">ZUN142</strain>
    </source>
</reference>
<dbReference type="Proteomes" id="UP000012153">
    <property type="component" value="Unassembled WGS sequence"/>
</dbReference>
<proteinExistence type="predicted"/>
<evidence type="ECO:0000313" key="3">
    <source>
        <dbReference type="Proteomes" id="UP000012153"/>
    </source>
</evidence>
<comment type="caution">
    <text evidence="2">The sequence shown here is derived from an EMBL/GenBank/DDBJ whole genome shotgun (WGS) entry which is preliminary data.</text>
</comment>
<keyword evidence="1" id="KW-0472">Membrane</keyword>
<evidence type="ECO:0000256" key="1">
    <source>
        <dbReference type="SAM" id="Phobius"/>
    </source>
</evidence>
<keyword evidence="1" id="KW-1133">Transmembrane helix</keyword>
<gene>
    <name evidence="2" type="ORF">LEP1GSC186_2639</name>
</gene>
<sequence>MKRLKNYNFLSIQSFLDSIIDRKMPRFLFSKTFYPNSFYFWNYLQNPITTQFRCKIVFLRFYKHFFFYVLILELLKNSIVGLTNCFYFPFQYNENRWKINFSTILLFLFCFILVTEKLNSKDKLENHNQIRKCSDKLNSCLKKCNEEFPHFRSSRRGICKDACVQKSKEQEGCLIYYSSSWR</sequence>
<dbReference type="EMBL" id="AHOP02000001">
    <property type="protein sequence ID" value="EMO43006.1"/>
    <property type="molecule type" value="Genomic_DNA"/>
</dbReference>
<organism evidence="2 3">
    <name type="scientific">Leptospira noguchii serovar Autumnalis str. ZUN142</name>
    <dbReference type="NCBI Taxonomy" id="1085540"/>
    <lineage>
        <taxon>Bacteria</taxon>
        <taxon>Pseudomonadati</taxon>
        <taxon>Spirochaetota</taxon>
        <taxon>Spirochaetia</taxon>
        <taxon>Leptospirales</taxon>
        <taxon>Leptospiraceae</taxon>
        <taxon>Leptospira</taxon>
    </lineage>
</organism>
<name>M6UJQ6_9LEPT</name>
<feature type="transmembrane region" description="Helical" evidence="1">
    <location>
        <begin position="96"/>
        <end position="114"/>
    </location>
</feature>
<dbReference type="AlphaFoldDB" id="M6UJQ6"/>
<evidence type="ECO:0000313" key="2">
    <source>
        <dbReference type="EMBL" id="EMO43006.1"/>
    </source>
</evidence>
<accession>M6UJQ6</accession>
<feature type="transmembrane region" description="Helical" evidence="1">
    <location>
        <begin position="65"/>
        <end position="90"/>
    </location>
</feature>